<name>A0ABZ1W0K7_9ACTN</name>
<evidence type="ECO:0000313" key="3">
    <source>
        <dbReference type="Proteomes" id="UP001432014"/>
    </source>
</evidence>
<dbReference type="EMBL" id="CP108482">
    <property type="protein sequence ID" value="WUS54361.1"/>
    <property type="molecule type" value="Genomic_DNA"/>
</dbReference>
<dbReference type="RefSeq" id="WP_329492973.1">
    <property type="nucleotide sequence ID" value="NZ_CP108460.1"/>
</dbReference>
<keyword evidence="3" id="KW-1185">Reference proteome</keyword>
<dbReference type="Proteomes" id="UP001432014">
    <property type="component" value="Chromosome"/>
</dbReference>
<feature type="signal peptide" evidence="1">
    <location>
        <begin position="1"/>
        <end position="34"/>
    </location>
</feature>
<proteinExistence type="predicted"/>
<keyword evidence="1" id="KW-0732">Signal</keyword>
<feature type="chain" id="PRO_5045585171" description="NlpC/P60 family protein" evidence="1">
    <location>
        <begin position="35"/>
        <end position="384"/>
    </location>
</feature>
<gene>
    <name evidence="2" type="ORF">OG469_01865</name>
</gene>
<reference evidence="2 3" key="1">
    <citation type="submission" date="2022-10" db="EMBL/GenBank/DDBJ databases">
        <title>The complete genomes of actinobacterial strains from the NBC collection.</title>
        <authorList>
            <person name="Joergensen T.S."/>
            <person name="Alvarez Arevalo M."/>
            <person name="Sterndorff E.B."/>
            <person name="Faurdal D."/>
            <person name="Vuksanovic O."/>
            <person name="Mourched A.-S."/>
            <person name="Charusanti P."/>
            <person name="Shaw S."/>
            <person name="Blin K."/>
            <person name="Weber T."/>
        </authorList>
    </citation>
    <scope>NUCLEOTIDE SEQUENCE [LARGE SCALE GENOMIC DNA]</scope>
    <source>
        <strain evidence="2 3">NBC_01247</strain>
    </source>
</reference>
<evidence type="ECO:0000256" key="1">
    <source>
        <dbReference type="SAM" id="SignalP"/>
    </source>
</evidence>
<accession>A0ABZ1W0K7</accession>
<sequence length="384" mass="39282">MKKSAPMLVAVLIAAVMGLSIVFLGGGGAANANAATCTTALAPVGNGTQGAGTAVPAAGWEPPVAQDGAAVVVPISPQGPQQNPHWSEQQVRNASTITNVARTRGLSPRAAVIAVATAMQESTLENLDHGDRDSLGLFQQRPSQGWGTVAQITDPVYASNKFYDGLVTVQNWQTRPLTQAAQAVQRSGFPDAYAKWEQSAGGLVSTTWGTAAVTSVFAGCDPAPGAASGTGTDPAADFTAKNPRTAAQAIAAARAAAASGRSDFHRRCDNFVAQAYGWGSSGSETANIHWQRLVASGDGHPGDNSPPPGALLFYDSGSEAGHVLLYLGGDMIASSDINGYGTIGIRPKSDVTDGIWHMRYRGWAAPAFPSAGGTSTLPIPGGTT</sequence>
<organism evidence="2 3">
    <name type="scientific">Kitasatospora herbaricolor</name>
    <dbReference type="NCBI Taxonomy" id="68217"/>
    <lineage>
        <taxon>Bacteria</taxon>
        <taxon>Bacillati</taxon>
        <taxon>Actinomycetota</taxon>
        <taxon>Actinomycetes</taxon>
        <taxon>Kitasatosporales</taxon>
        <taxon>Streptomycetaceae</taxon>
        <taxon>Kitasatospora</taxon>
    </lineage>
</organism>
<evidence type="ECO:0000313" key="2">
    <source>
        <dbReference type="EMBL" id="WUS54361.1"/>
    </source>
</evidence>
<protein>
    <recommendedName>
        <fullName evidence="4">NlpC/P60 family protein</fullName>
    </recommendedName>
</protein>
<evidence type="ECO:0008006" key="4">
    <source>
        <dbReference type="Google" id="ProtNLM"/>
    </source>
</evidence>